<comment type="caution">
    <text evidence="2">The sequence shown here is derived from an EMBL/GenBank/DDBJ whole genome shotgun (WGS) entry which is preliminary data.</text>
</comment>
<dbReference type="RefSeq" id="WP_171218629.1">
    <property type="nucleotide sequence ID" value="NZ_JABEPP010000003.1"/>
</dbReference>
<name>A0A849IAX2_9HYPH</name>
<gene>
    <name evidence="2" type="ORF">HJG44_12180</name>
</gene>
<evidence type="ECO:0000313" key="2">
    <source>
        <dbReference type="EMBL" id="NNM73137.1"/>
    </source>
</evidence>
<dbReference type="Proteomes" id="UP000564885">
    <property type="component" value="Unassembled WGS sequence"/>
</dbReference>
<feature type="transmembrane region" description="Helical" evidence="1">
    <location>
        <begin position="86"/>
        <end position="112"/>
    </location>
</feature>
<reference evidence="2 3" key="1">
    <citation type="submission" date="2020-04" db="EMBL/GenBank/DDBJ databases">
        <title>Enterovirga sp. isolate from soil.</title>
        <authorList>
            <person name="Chea S."/>
            <person name="Kim D.-U."/>
        </authorList>
    </citation>
    <scope>NUCLEOTIDE SEQUENCE [LARGE SCALE GENOMIC DNA]</scope>
    <source>
        <strain evidence="2 3">DB1703</strain>
    </source>
</reference>
<dbReference type="EMBL" id="JABEPP010000003">
    <property type="protein sequence ID" value="NNM73137.1"/>
    <property type="molecule type" value="Genomic_DNA"/>
</dbReference>
<keyword evidence="3" id="KW-1185">Reference proteome</keyword>
<evidence type="ECO:0000313" key="3">
    <source>
        <dbReference type="Proteomes" id="UP000564885"/>
    </source>
</evidence>
<sequence>MTSASSLAANLRPCSGLIAGPAVWAANMQLSQILPYADCGGGLRLTSLAAFLGVMVALGSGYLSWRSAGPAPDTGAESAYPASRRFVAMLGALAGPIFAFAMLLQALSGLFLTGCER</sequence>
<dbReference type="AlphaFoldDB" id="A0A849IAX2"/>
<keyword evidence="1" id="KW-0472">Membrane</keyword>
<proteinExistence type="predicted"/>
<keyword evidence="1" id="KW-1133">Transmembrane helix</keyword>
<feature type="transmembrane region" description="Helical" evidence="1">
    <location>
        <begin position="45"/>
        <end position="65"/>
    </location>
</feature>
<keyword evidence="1" id="KW-0812">Transmembrane</keyword>
<accession>A0A849IAX2</accession>
<protein>
    <submittedName>
        <fullName evidence="2">Uncharacterized protein</fullName>
    </submittedName>
</protein>
<evidence type="ECO:0000256" key="1">
    <source>
        <dbReference type="SAM" id="Phobius"/>
    </source>
</evidence>
<organism evidence="2 3">
    <name type="scientific">Enterovirga aerilata</name>
    <dbReference type="NCBI Taxonomy" id="2730920"/>
    <lineage>
        <taxon>Bacteria</taxon>
        <taxon>Pseudomonadati</taxon>
        <taxon>Pseudomonadota</taxon>
        <taxon>Alphaproteobacteria</taxon>
        <taxon>Hyphomicrobiales</taxon>
        <taxon>Methylobacteriaceae</taxon>
        <taxon>Enterovirga</taxon>
    </lineage>
</organism>